<dbReference type="AlphaFoldDB" id="R6TTD8"/>
<feature type="chain" id="PRO_5041861166" description="Extracellular solute-binding protein family 1" evidence="2">
    <location>
        <begin position="21"/>
        <end position="489"/>
    </location>
</feature>
<organism evidence="3 5">
    <name type="scientific">Candidatus Colimorpha enterica</name>
    <dbReference type="NCBI Taxonomy" id="3083063"/>
    <lineage>
        <taxon>Bacteria</taxon>
        <taxon>Pseudomonadati</taxon>
        <taxon>Bacteroidota</taxon>
        <taxon>Bacteroidia</taxon>
        <taxon>Bacteroidales</taxon>
        <taxon>Candidatus Colimorpha</taxon>
    </lineage>
</organism>
<dbReference type="EMBL" id="CBFW010000392">
    <property type="protein sequence ID" value="CDC76708.1"/>
    <property type="molecule type" value="Genomic_DNA"/>
</dbReference>
<evidence type="ECO:0000256" key="1">
    <source>
        <dbReference type="SAM" id="MobiDB-lite"/>
    </source>
</evidence>
<dbReference type="EMBL" id="JALEMU010000068">
    <property type="protein sequence ID" value="MCI5755509.1"/>
    <property type="molecule type" value="Genomic_DNA"/>
</dbReference>
<evidence type="ECO:0000313" key="6">
    <source>
        <dbReference type="Proteomes" id="UP001139365"/>
    </source>
</evidence>
<reference evidence="3" key="1">
    <citation type="submission" date="2012-11" db="EMBL/GenBank/DDBJ databases">
        <title>Dependencies among metagenomic species, viruses, plasmids and units of genetic variation.</title>
        <authorList>
            <person name="Nielsen H.B."/>
            <person name="Almeida M."/>
            <person name="Juncker A.S."/>
            <person name="Rasmussen S."/>
            <person name="Li J."/>
            <person name="Sunagawa S."/>
            <person name="Plichta D."/>
            <person name="Gautier L."/>
            <person name="Le Chatelier E."/>
            <person name="Peletier E."/>
            <person name="Bonde I."/>
            <person name="Nielsen T."/>
            <person name="Manichanh C."/>
            <person name="Arumugam M."/>
            <person name="Batto J."/>
            <person name="Santos M.B.Q.D."/>
            <person name="Blom N."/>
            <person name="Borruel N."/>
            <person name="Burgdorf K.S."/>
            <person name="Boumezbeur F."/>
            <person name="Casellas F."/>
            <person name="Dore J."/>
            <person name="Guarner F."/>
            <person name="Hansen T."/>
            <person name="Hildebrand F."/>
            <person name="Kaas R.S."/>
            <person name="Kennedy S."/>
            <person name="Kristiansen K."/>
            <person name="Kultima J.R."/>
            <person name="Leonard P."/>
            <person name="Levenez F."/>
            <person name="Lund O."/>
            <person name="Moumen B."/>
            <person name="Le Paslier D."/>
            <person name="Pons N."/>
            <person name="Pedersen O."/>
            <person name="Prifti E."/>
            <person name="Qin J."/>
            <person name="Raes J."/>
            <person name="Tap J."/>
            <person name="Tims S."/>
            <person name="Ussery D.W."/>
            <person name="Yamada T."/>
            <person name="MetaHit consortium"/>
            <person name="Renault P."/>
            <person name="Sicheritz-Ponten T."/>
            <person name="Bork P."/>
            <person name="Wang J."/>
            <person name="Brunak S."/>
            <person name="Ehrlich S.D."/>
        </authorList>
    </citation>
    <scope>NUCLEOTIDE SEQUENCE [LARGE SCALE GENOMIC DNA]</scope>
</reference>
<keyword evidence="2" id="KW-0732">Signal</keyword>
<evidence type="ECO:0000313" key="3">
    <source>
        <dbReference type="EMBL" id="CDC76708.1"/>
    </source>
</evidence>
<evidence type="ECO:0008006" key="7">
    <source>
        <dbReference type="Google" id="ProtNLM"/>
    </source>
</evidence>
<evidence type="ECO:0000313" key="5">
    <source>
        <dbReference type="Proteomes" id="UP000017938"/>
    </source>
</evidence>
<feature type="region of interest" description="Disordered" evidence="1">
    <location>
        <begin position="27"/>
        <end position="46"/>
    </location>
</feature>
<accession>R6TTD8</accession>
<name>R6TTD8_9BACT</name>
<proteinExistence type="predicted"/>
<dbReference type="SUPFAM" id="SSF53850">
    <property type="entry name" value="Periplasmic binding protein-like II"/>
    <property type="match status" value="1"/>
</dbReference>
<dbReference type="STRING" id="1263015.BN580_02205"/>
<comment type="caution">
    <text evidence="3">The sequence shown here is derived from an EMBL/GenBank/DDBJ whole genome shotgun (WGS) entry which is preliminary data.</text>
</comment>
<feature type="compositionally biased region" description="Gly residues" evidence="1">
    <location>
        <begin position="27"/>
        <end position="43"/>
    </location>
</feature>
<feature type="signal peptide" evidence="2">
    <location>
        <begin position="1"/>
        <end position="20"/>
    </location>
</feature>
<protein>
    <recommendedName>
        <fullName evidence="7">Extracellular solute-binding protein family 1</fullName>
    </recommendedName>
</protein>
<evidence type="ECO:0000313" key="4">
    <source>
        <dbReference type="EMBL" id="MCI5755509.1"/>
    </source>
</evidence>
<dbReference type="PROSITE" id="PS51257">
    <property type="entry name" value="PROKAR_LIPOPROTEIN"/>
    <property type="match status" value="1"/>
</dbReference>
<dbReference type="Gene3D" id="3.40.190.10">
    <property type="entry name" value="Periplasmic binding protein-like II"/>
    <property type="match status" value="1"/>
</dbReference>
<dbReference type="Proteomes" id="UP001139365">
    <property type="component" value="Unassembled WGS sequence"/>
</dbReference>
<gene>
    <name evidence="3" type="ORF">BN580_02205</name>
    <name evidence="4" type="ORF">MR241_04370</name>
</gene>
<sequence>MKNKKKILAALFAMAVLAGAVSCSKGGAGTGSTGSRETGGSGTSDGFDLLPDKKWNGAEYSVLNAELASIEGALGADFESDDSAVSPIPASVYRRNMAVEERFGVKITHFPTQSLYDVLSSTVGSGDLDYHAVYGDYNSMSNLSAGKYLMNLRDIPHIDFTAPWWNQAAQDSLTVGGRQYLAINDVPYSTLVTSHCMYFNKSIASENQGTVGNPYDYVFDGTWTIDKLITTSRGIAKDNGDSVWNEEDLYGVTFPIGSLTMLGVAFGESVYPVKIADGEIVETDEAKWADMISKIYTLCYDNENGTYVGSHLSETPMTMFTQSKSLYYIGALCDAPMYFRGMEDDFGILPLPKYDEKQEEYRTPLSGASLMLGVSTLPDKDALEFIGIITEAMAIKSHELLRSAVYETVFENQLTRDEESKKTMTLIVNGLYADFVFVHAAGVGGGYYGEIHMLMDQKSDAYASARRRNKTRVENYYKGILDIYKGLDD</sequence>
<reference evidence="4 6" key="2">
    <citation type="submission" date="2022-03" db="EMBL/GenBank/DDBJ databases">
        <title>Metagenome-assembled genomes from swine fecal metagenomes.</title>
        <authorList>
            <person name="Holman D.B."/>
            <person name="Kommadath A."/>
        </authorList>
    </citation>
    <scope>NUCLEOTIDE SEQUENCE [LARGE SCALE GENOMIC DNA]</scope>
    <source>
        <strain evidence="4">SUG147</strain>
    </source>
</reference>
<dbReference type="Proteomes" id="UP000017938">
    <property type="component" value="Unassembled WGS sequence"/>
</dbReference>
<evidence type="ECO:0000256" key="2">
    <source>
        <dbReference type="SAM" id="SignalP"/>
    </source>
</evidence>